<dbReference type="AlphaFoldDB" id="A0A100W8V6"/>
<protein>
    <submittedName>
        <fullName evidence="1">Uncharacterized protein</fullName>
    </submittedName>
</protein>
<reference evidence="2" key="2">
    <citation type="submission" date="2016-02" db="EMBL/GenBank/DDBJ databases">
        <title>Draft genome sequence of five rapidly growing Mycobacterium species.</title>
        <authorList>
            <person name="Katahira K."/>
            <person name="Gotou Y."/>
            <person name="Iida K."/>
            <person name="Ogura Y."/>
            <person name="Hayashi T."/>
        </authorList>
    </citation>
    <scope>NUCLEOTIDE SEQUENCE [LARGE SCALE GENOMIC DNA]</scope>
    <source>
        <strain evidence="2">JCM15298</strain>
    </source>
</reference>
<sequence>MCCENFFGTEPDVQSAYSIETLAWDAEGNLLIKPYYPMPEHVGTDSDPYAHLLGGQGVNQ</sequence>
<keyword evidence="2" id="KW-1185">Reference proteome</keyword>
<evidence type="ECO:0000313" key="2">
    <source>
        <dbReference type="Proteomes" id="UP000069443"/>
    </source>
</evidence>
<evidence type="ECO:0000313" key="1">
    <source>
        <dbReference type="EMBL" id="GAS93655.1"/>
    </source>
</evidence>
<dbReference type="Proteomes" id="UP000069443">
    <property type="component" value="Unassembled WGS sequence"/>
</dbReference>
<dbReference type="STRING" id="228230.RMCC_0621"/>
<organism evidence="1 2">
    <name type="scientific">Mycolicibacterium canariasense</name>
    <name type="common">Mycobacterium canariasense</name>
    <dbReference type="NCBI Taxonomy" id="228230"/>
    <lineage>
        <taxon>Bacteria</taxon>
        <taxon>Bacillati</taxon>
        <taxon>Actinomycetota</taxon>
        <taxon>Actinomycetes</taxon>
        <taxon>Mycobacteriales</taxon>
        <taxon>Mycobacteriaceae</taxon>
        <taxon>Mycolicibacterium</taxon>
    </lineage>
</organism>
<accession>A0A100W8V6</accession>
<reference evidence="2" key="1">
    <citation type="journal article" date="2016" name="Genome Announc.">
        <title>Draft Genome Sequences of Five Rapidly Growing Mycobacterium Species, M. thermoresistibile, M. fortuitum subsp. acetamidolyticum, M. canariasense, M. brisbanense, and M. novocastrense.</title>
        <authorList>
            <person name="Katahira K."/>
            <person name="Ogura Y."/>
            <person name="Gotoh Y."/>
            <person name="Hayashi T."/>
        </authorList>
    </citation>
    <scope>NUCLEOTIDE SEQUENCE [LARGE SCALE GENOMIC DNA]</scope>
    <source>
        <strain evidence="2">JCM15298</strain>
    </source>
</reference>
<dbReference type="EMBL" id="BCSY01000021">
    <property type="protein sequence ID" value="GAS93655.1"/>
    <property type="molecule type" value="Genomic_DNA"/>
</dbReference>
<comment type="caution">
    <text evidence="1">The sequence shown here is derived from an EMBL/GenBank/DDBJ whole genome shotgun (WGS) entry which is preliminary data.</text>
</comment>
<proteinExistence type="predicted"/>
<gene>
    <name evidence="1" type="ORF">RMCC_0621</name>
</gene>
<name>A0A100W8V6_MYCCR</name>